<organism evidence="1 2">
    <name type="scientific">Halolamina salifodinae</name>
    <dbReference type="NCBI Taxonomy" id="1202767"/>
    <lineage>
        <taxon>Archaea</taxon>
        <taxon>Methanobacteriati</taxon>
        <taxon>Methanobacteriota</taxon>
        <taxon>Stenosarchaea group</taxon>
        <taxon>Halobacteria</taxon>
        <taxon>Halobacteriales</taxon>
        <taxon>Haloferacaceae</taxon>
    </lineage>
</organism>
<evidence type="ECO:0000313" key="1">
    <source>
        <dbReference type="EMBL" id="MBP1986616.1"/>
    </source>
</evidence>
<reference evidence="1" key="1">
    <citation type="submission" date="2021-03" db="EMBL/GenBank/DDBJ databases">
        <title>Genomic Encyclopedia of Type Strains, Phase IV (KMG-IV): sequencing the most valuable type-strain genomes for metagenomic binning, comparative biology and taxonomic classification.</title>
        <authorList>
            <person name="Goeker M."/>
        </authorList>
    </citation>
    <scope>NUCLEOTIDE SEQUENCE</scope>
    <source>
        <strain evidence="1">DSM 26232</strain>
    </source>
</reference>
<evidence type="ECO:0000313" key="2">
    <source>
        <dbReference type="Proteomes" id="UP000823736"/>
    </source>
</evidence>
<dbReference type="Proteomes" id="UP000823736">
    <property type="component" value="Unassembled WGS sequence"/>
</dbReference>
<gene>
    <name evidence="1" type="ORF">J2753_001110</name>
</gene>
<accession>A0A8T4GUQ1</accession>
<protein>
    <submittedName>
        <fullName evidence="1">Uncharacterized protein</fullName>
    </submittedName>
</protein>
<dbReference type="AlphaFoldDB" id="A0A8T4GUQ1"/>
<sequence>MRGVGVVRPITHFDERLHIDETQLLADSLRLTMGPIRLGDDSDCHAEFIGDLCQPGEEVIDVTGRFGFELREWFALGLGDVEHRRRLEPDKSLGPLLGRRLVVLTVAVLVVARRVLTLGATLRDDRRPDPDGRFTFLDVAVELFVPRPVAGDLRGLGALALDQECVRDE</sequence>
<dbReference type="EMBL" id="JAGGLC010000002">
    <property type="protein sequence ID" value="MBP1986616.1"/>
    <property type="molecule type" value="Genomic_DNA"/>
</dbReference>
<comment type="caution">
    <text evidence="1">The sequence shown here is derived from an EMBL/GenBank/DDBJ whole genome shotgun (WGS) entry which is preliminary data.</text>
</comment>
<proteinExistence type="predicted"/>
<name>A0A8T4GUQ1_9EURY</name>
<keyword evidence="2" id="KW-1185">Reference proteome</keyword>